<dbReference type="Pfam" id="PF25597">
    <property type="entry name" value="SH3_retrovirus"/>
    <property type="match status" value="1"/>
</dbReference>
<feature type="region of interest" description="Disordered" evidence="1">
    <location>
        <begin position="82"/>
        <end position="105"/>
    </location>
</feature>
<accession>A0A835PFD9</accession>
<dbReference type="InterPro" id="IPR057670">
    <property type="entry name" value="SH3_retrovirus"/>
</dbReference>
<evidence type="ECO:0000256" key="1">
    <source>
        <dbReference type="SAM" id="MobiDB-lite"/>
    </source>
</evidence>
<gene>
    <name evidence="3" type="ORF">HPP92_026121</name>
</gene>
<feature type="domain" description="Retroviral polymerase SH3-like" evidence="2">
    <location>
        <begin position="17"/>
        <end position="44"/>
    </location>
</feature>
<dbReference type="Proteomes" id="UP000639772">
    <property type="component" value="Unassembled WGS sequence"/>
</dbReference>
<dbReference type="EMBL" id="JADCNM010000053">
    <property type="protein sequence ID" value="KAG0451603.1"/>
    <property type="molecule type" value="Genomic_DNA"/>
</dbReference>
<evidence type="ECO:0000313" key="3">
    <source>
        <dbReference type="EMBL" id="KAG0451603.1"/>
    </source>
</evidence>
<sequence>MNNALLLDGHHVFESRYVDGVKGYNMWDPITHKIIIRRDVLVDDLLSLLDNSIGHSTLCCTKINYKVEDMVLVGLNSVSKNKAKKHVKTNKNEHDHQRIKEQKKD</sequence>
<name>A0A835PFD9_VANPL</name>
<proteinExistence type="predicted"/>
<dbReference type="AlphaFoldDB" id="A0A835PFD9"/>
<feature type="compositionally biased region" description="Basic and acidic residues" evidence="1">
    <location>
        <begin position="90"/>
        <end position="105"/>
    </location>
</feature>
<protein>
    <recommendedName>
        <fullName evidence="2">Retroviral polymerase SH3-like domain-containing protein</fullName>
    </recommendedName>
</protein>
<evidence type="ECO:0000259" key="2">
    <source>
        <dbReference type="Pfam" id="PF25597"/>
    </source>
</evidence>
<reference evidence="3 4" key="1">
    <citation type="journal article" date="2020" name="Nat. Food">
        <title>A phased Vanilla planifolia genome enables genetic improvement of flavour and production.</title>
        <authorList>
            <person name="Hasing T."/>
            <person name="Tang H."/>
            <person name="Brym M."/>
            <person name="Khazi F."/>
            <person name="Huang T."/>
            <person name="Chambers A.H."/>
        </authorList>
    </citation>
    <scope>NUCLEOTIDE SEQUENCE [LARGE SCALE GENOMIC DNA]</scope>
    <source>
        <tissue evidence="3">Leaf</tissue>
    </source>
</reference>
<evidence type="ECO:0000313" key="4">
    <source>
        <dbReference type="Proteomes" id="UP000639772"/>
    </source>
</evidence>
<organism evidence="3 4">
    <name type="scientific">Vanilla planifolia</name>
    <name type="common">Vanilla</name>
    <dbReference type="NCBI Taxonomy" id="51239"/>
    <lineage>
        <taxon>Eukaryota</taxon>
        <taxon>Viridiplantae</taxon>
        <taxon>Streptophyta</taxon>
        <taxon>Embryophyta</taxon>
        <taxon>Tracheophyta</taxon>
        <taxon>Spermatophyta</taxon>
        <taxon>Magnoliopsida</taxon>
        <taxon>Liliopsida</taxon>
        <taxon>Asparagales</taxon>
        <taxon>Orchidaceae</taxon>
        <taxon>Vanilloideae</taxon>
        <taxon>Vanilleae</taxon>
        <taxon>Vanilla</taxon>
    </lineage>
</organism>
<comment type="caution">
    <text evidence="3">The sequence shown here is derived from an EMBL/GenBank/DDBJ whole genome shotgun (WGS) entry which is preliminary data.</text>
</comment>